<name>B1WV51_CROS5</name>
<sequence>MKSPTAIRRSPENQIKPVCLYAKQCPSLKAMKERGSIEHIFDDKPSREKDFVRDFLSYLTMSALCIVLGLFIGILGYHWTAGLDWIDATVEASMILSGMGPVSPLLTNGAKLFASLYALFSGLVFVLAMGVVLSPLIYSLMKQLRLNKCQKD</sequence>
<dbReference type="RefSeq" id="WP_012362013.1">
    <property type="nucleotide sequence ID" value="NC_010546.1"/>
</dbReference>
<evidence type="ECO:0008006" key="4">
    <source>
        <dbReference type="Google" id="ProtNLM"/>
    </source>
</evidence>
<accession>B1WV51</accession>
<feature type="transmembrane region" description="Helical" evidence="1">
    <location>
        <begin position="114"/>
        <end position="138"/>
    </location>
</feature>
<keyword evidence="3" id="KW-1185">Reference proteome</keyword>
<protein>
    <recommendedName>
        <fullName evidence="4">Two pore domain potassium channel family protein</fullName>
    </recommendedName>
</protein>
<proteinExistence type="predicted"/>
<dbReference type="AlphaFoldDB" id="B1WV51"/>
<evidence type="ECO:0000313" key="2">
    <source>
        <dbReference type="EMBL" id="ACB52248.1"/>
    </source>
</evidence>
<keyword evidence="1" id="KW-0812">Transmembrane</keyword>
<dbReference type="STRING" id="43989.cce_2900"/>
<gene>
    <name evidence="2" type="ordered locus">cce_2900</name>
</gene>
<feature type="transmembrane region" description="Helical" evidence="1">
    <location>
        <begin position="55"/>
        <end position="79"/>
    </location>
</feature>
<evidence type="ECO:0000256" key="1">
    <source>
        <dbReference type="SAM" id="Phobius"/>
    </source>
</evidence>
<dbReference type="EMBL" id="CP000806">
    <property type="protein sequence ID" value="ACB52248.1"/>
    <property type="molecule type" value="Genomic_DNA"/>
</dbReference>
<dbReference type="Proteomes" id="UP000001203">
    <property type="component" value="Chromosome circular"/>
</dbReference>
<evidence type="ECO:0000313" key="3">
    <source>
        <dbReference type="Proteomes" id="UP000001203"/>
    </source>
</evidence>
<dbReference type="HOGENOM" id="CLU_1719299_0_0_3"/>
<dbReference type="KEGG" id="cyt:cce_2900"/>
<organism evidence="2 3">
    <name type="scientific">Crocosphaera subtropica (strain ATCC 51142 / BH68)</name>
    <name type="common">Cyanothece sp. (strain ATCC 51142)</name>
    <dbReference type="NCBI Taxonomy" id="43989"/>
    <lineage>
        <taxon>Bacteria</taxon>
        <taxon>Bacillati</taxon>
        <taxon>Cyanobacteriota</taxon>
        <taxon>Cyanophyceae</taxon>
        <taxon>Oscillatoriophycideae</taxon>
        <taxon>Chroococcales</taxon>
        <taxon>Aphanothecaceae</taxon>
        <taxon>Crocosphaera</taxon>
        <taxon>Crocosphaera subtropica</taxon>
    </lineage>
</organism>
<keyword evidence="1" id="KW-1133">Transmembrane helix</keyword>
<keyword evidence="1" id="KW-0472">Membrane</keyword>
<dbReference type="eggNOG" id="ENOG5032YSA">
    <property type="taxonomic scope" value="Bacteria"/>
</dbReference>
<reference evidence="2 3" key="1">
    <citation type="journal article" date="2008" name="Proc. Natl. Acad. Sci. U.S.A.">
        <title>The genome of Cyanothece 51142, a unicellular diazotrophic cyanobacterium important in the marine nitrogen cycle.</title>
        <authorList>
            <person name="Welsh E.A."/>
            <person name="Liberton M."/>
            <person name="Stoeckel J."/>
            <person name="Loh T."/>
            <person name="Elvitigala T."/>
            <person name="Wang C."/>
            <person name="Wollam A."/>
            <person name="Fulton R.S."/>
            <person name="Clifton S.W."/>
            <person name="Jacobs J.M."/>
            <person name="Aurora R."/>
            <person name="Ghosh B.K."/>
            <person name="Sherman L.A."/>
            <person name="Smith R.D."/>
            <person name="Wilson R.K."/>
            <person name="Pakrasi H.B."/>
        </authorList>
    </citation>
    <scope>NUCLEOTIDE SEQUENCE [LARGE SCALE GENOMIC DNA]</scope>
    <source>
        <strain evidence="3">ATCC 51142 / BH68</strain>
    </source>
</reference>